<dbReference type="Pfam" id="PF00069">
    <property type="entry name" value="Pkinase"/>
    <property type="match status" value="1"/>
</dbReference>
<comment type="catalytic activity">
    <reaction evidence="19">
        <text>L-threonyl-[protein] + ATP = O-phospho-L-threonyl-[protein] + ADP + H(+)</text>
        <dbReference type="Rhea" id="RHEA:46608"/>
        <dbReference type="Rhea" id="RHEA-COMP:11060"/>
        <dbReference type="Rhea" id="RHEA-COMP:11605"/>
        <dbReference type="ChEBI" id="CHEBI:15378"/>
        <dbReference type="ChEBI" id="CHEBI:30013"/>
        <dbReference type="ChEBI" id="CHEBI:30616"/>
        <dbReference type="ChEBI" id="CHEBI:61977"/>
        <dbReference type="ChEBI" id="CHEBI:456216"/>
        <dbReference type="EC" id="2.7.11.1"/>
    </reaction>
</comment>
<keyword evidence="12 21" id="KW-0547">Nucleotide-binding</keyword>
<dbReference type="SMART" id="SM00369">
    <property type="entry name" value="LRR_TYP"/>
    <property type="match status" value="13"/>
</dbReference>
<feature type="signal peptide" evidence="23">
    <location>
        <begin position="1"/>
        <end position="24"/>
    </location>
</feature>
<keyword evidence="11" id="KW-0677">Repeat</keyword>
<evidence type="ECO:0000256" key="9">
    <source>
        <dbReference type="ARBA" id="ARBA00022692"/>
    </source>
</evidence>
<accession>A0ABD3E5N4</accession>
<dbReference type="InterPro" id="IPR013210">
    <property type="entry name" value="LRR_N_plant-typ"/>
</dbReference>
<dbReference type="GO" id="GO:0051707">
    <property type="term" value="P:response to other organism"/>
    <property type="evidence" value="ECO:0007669"/>
    <property type="project" value="UniProtKB-ARBA"/>
</dbReference>
<keyword evidence="4" id="KW-1003">Cell membrane</keyword>
<evidence type="ECO:0000256" key="20">
    <source>
        <dbReference type="ARBA" id="ARBA00048679"/>
    </source>
</evidence>
<organism evidence="25 26">
    <name type="scientific">Castilleja foliolosa</name>
    <dbReference type="NCBI Taxonomy" id="1961234"/>
    <lineage>
        <taxon>Eukaryota</taxon>
        <taxon>Viridiplantae</taxon>
        <taxon>Streptophyta</taxon>
        <taxon>Embryophyta</taxon>
        <taxon>Tracheophyta</taxon>
        <taxon>Spermatophyta</taxon>
        <taxon>Magnoliopsida</taxon>
        <taxon>eudicotyledons</taxon>
        <taxon>Gunneridae</taxon>
        <taxon>Pentapetalae</taxon>
        <taxon>asterids</taxon>
        <taxon>lamiids</taxon>
        <taxon>Lamiales</taxon>
        <taxon>Orobanchaceae</taxon>
        <taxon>Pedicularideae</taxon>
        <taxon>Castillejinae</taxon>
        <taxon>Castilleja</taxon>
    </lineage>
</organism>
<dbReference type="Pfam" id="PF08263">
    <property type="entry name" value="LRRNT_2"/>
    <property type="match status" value="1"/>
</dbReference>
<dbReference type="CDD" id="cd14066">
    <property type="entry name" value="STKc_IRAK"/>
    <property type="match status" value="1"/>
</dbReference>
<dbReference type="InterPro" id="IPR017441">
    <property type="entry name" value="Protein_kinase_ATP_BS"/>
</dbReference>
<evidence type="ECO:0000256" key="5">
    <source>
        <dbReference type="ARBA" id="ARBA00022527"/>
    </source>
</evidence>
<dbReference type="FunFam" id="1.10.510.10:FF:000358">
    <property type="entry name" value="Putative leucine-rich repeat receptor-like serine/threonine-protein kinase"/>
    <property type="match status" value="1"/>
</dbReference>
<evidence type="ECO:0000256" key="22">
    <source>
        <dbReference type="SAM" id="Phobius"/>
    </source>
</evidence>
<sequence>MERNITFLQSILVVLLAHYQIAMSSTTNITTDKFALLTLKSQLLLSPSDILFNNWTSNSASICNWVGVTCSYQSPPQPERVTSLDLSMMGLNGILVPDLGNLTFLVSLKLNGNRFHGIVPPELVQLQQLKDVNLSFNSFSGEIPPWFGSLPHLQYLRLRNNHFIGPIPPSLSLASQLKTLDLSFNLLNGSVPFTLFNMSNMEYLRLSNNYLSGNLPADICRNLPSLIWLGLPWNQLNGQIPSNISQCSRLKGLNLAFNKFSGPIPRDVGKLRMIEGIYIDANNLTGAIPEELGNLTTLQVLTMAQNQLEGIIPSQFFNISSLQYLDGYNNHLSGMLPDDMCTHLKRLETLILKQNEITGYIPTRLYECSELRGIDLSSNKLNGSIPPDIGNSTLLRHVSFSFNNLYGSIPHSLTNISTLRVIKISTNQLTGNLAWDFGYGLPNLVVLRLDGNYLTSEPSELSSFITSLTNCRNLNKLALSGNALNGMLPESVGNLSTLLDDFHLASCKLKGRVPKGIGNLSQLISLDLSGNQLTGALPNTVGNMNSLQGLFVSGNIISGPIPATVCTLPKLYALGLGNNLITGAVPACIGNITTLYKLFLDSNKLNGNIPEGLWSLTDLHVLNLSKNSFVGHLSPGMGNLMAAVEIHLSMNLFSGVIPRTIGHLLNLETLKLAHNELQGSIPETIANMTNLQVLDLSYNGLTGTIPKSVKNLHSLGSLNVSFNGLNGQIPFNATFKNITFESFLSNKGLCGDSQYHVPPCKVEKPKTKVRVLIISLGPFSSVIIVVILVFVGITKKGRKSKASVIPELLHSLLGGARFRVSYYEILEATQGCNRDNLLGRGSFGSVYRGTLKNGVNVAVKVFNLQLENASKSFEVECEVLRNLRHRNLCKVVGCCSNQDFKALVLEYMPCGSLEQWLYSPNHFLDASQRISIMIDVACALEYLHQGYSSPVIHCDLKPSNILLDQDLNAHLCDFGVAKLLGDGESIVQTMTLATLSYIAPEYGTGGFVSVKCDVYSYGIILLEVFTRRRPTDEIFTGNMGLRSWVNSSMPNALSDVIDPSLLMMSPADEDQGSNQIFDCLSTVMELGLNCSVESPRERMKIKDVIAALNKIKLKLRTIGSYDDI</sequence>
<proteinExistence type="inferred from homology"/>
<evidence type="ECO:0000256" key="16">
    <source>
        <dbReference type="ARBA" id="ARBA00023136"/>
    </source>
</evidence>
<dbReference type="SUPFAM" id="SSF52047">
    <property type="entry name" value="RNI-like"/>
    <property type="match status" value="2"/>
</dbReference>
<evidence type="ECO:0000256" key="3">
    <source>
        <dbReference type="ARBA" id="ARBA00012513"/>
    </source>
</evidence>
<keyword evidence="14 21" id="KW-0067">ATP-binding</keyword>
<dbReference type="PROSITE" id="PS00108">
    <property type="entry name" value="PROTEIN_KINASE_ST"/>
    <property type="match status" value="1"/>
</dbReference>
<dbReference type="Gene3D" id="1.10.510.10">
    <property type="entry name" value="Transferase(Phosphotransferase) domain 1"/>
    <property type="match status" value="1"/>
</dbReference>
<keyword evidence="17" id="KW-0675">Receptor</keyword>
<dbReference type="FunFam" id="3.80.10.10:FF:000095">
    <property type="entry name" value="LRR receptor-like serine/threonine-protein kinase GSO1"/>
    <property type="match status" value="2"/>
</dbReference>
<dbReference type="InterPro" id="IPR001611">
    <property type="entry name" value="Leu-rich_rpt"/>
</dbReference>
<comment type="subcellular location">
    <subcellularLocation>
        <location evidence="1">Cell membrane</location>
        <topology evidence="1">Single-pass membrane protein</topology>
    </subcellularLocation>
</comment>
<keyword evidence="26" id="KW-1185">Reference proteome</keyword>
<dbReference type="PANTHER" id="PTHR48005:SF57">
    <property type="entry name" value="RECEPTOR KINASE-LIKE PROTEIN XA21"/>
    <property type="match status" value="1"/>
</dbReference>
<dbReference type="PROSITE" id="PS00107">
    <property type="entry name" value="PROTEIN_KINASE_ATP"/>
    <property type="match status" value="1"/>
</dbReference>
<name>A0ABD3E5N4_9LAMI</name>
<dbReference type="GO" id="GO:0005886">
    <property type="term" value="C:plasma membrane"/>
    <property type="evidence" value="ECO:0007669"/>
    <property type="project" value="UniProtKB-SubCell"/>
</dbReference>
<evidence type="ECO:0000313" key="26">
    <source>
        <dbReference type="Proteomes" id="UP001632038"/>
    </source>
</evidence>
<dbReference type="Pfam" id="PF13855">
    <property type="entry name" value="LRR_8"/>
    <property type="match status" value="3"/>
</dbReference>
<dbReference type="Pfam" id="PF00560">
    <property type="entry name" value="LRR_1"/>
    <property type="match status" value="1"/>
</dbReference>
<evidence type="ECO:0000256" key="23">
    <source>
        <dbReference type="SAM" id="SignalP"/>
    </source>
</evidence>
<dbReference type="InterPro" id="IPR011009">
    <property type="entry name" value="Kinase-like_dom_sf"/>
</dbReference>
<dbReference type="InterPro" id="IPR000719">
    <property type="entry name" value="Prot_kinase_dom"/>
</dbReference>
<comment type="similarity">
    <text evidence="2">Belongs to the protein kinase superfamily. Ser/Thr protein kinase family.</text>
</comment>
<dbReference type="InterPro" id="IPR055414">
    <property type="entry name" value="LRR_R13L4/SHOC2-like"/>
</dbReference>
<dbReference type="InterPro" id="IPR051420">
    <property type="entry name" value="Ser_Thr_Kinases_DiverseReg"/>
</dbReference>
<evidence type="ECO:0000313" key="25">
    <source>
        <dbReference type="EMBL" id="KAL3649805.1"/>
    </source>
</evidence>
<evidence type="ECO:0000256" key="8">
    <source>
        <dbReference type="ARBA" id="ARBA00022679"/>
    </source>
</evidence>
<comment type="catalytic activity">
    <reaction evidence="20">
        <text>L-seryl-[protein] + ATP = O-phospho-L-seryl-[protein] + ADP + H(+)</text>
        <dbReference type="Rhea" id="RHEA:17989"/>
        <dbReference type="Rhea" id="RHEA-COMP:9863"/>
        <dbReference type="Rhea" id="RHEA-COMP:11604"/>
        <dbReference type="ChEBI" id="CHEBI:15378"/>
        <dbReference type="ChEBI" id="CHEBI:29999"/>
        <dbReference type="ChEBI" id="CHEBI:30616"/>
        <dbReference type="ChEBI" id="CHEBI:83421"/>
        <dbReference type="ChEBI" id="CHEBI:456216"/>
        <dbReference type="EC" id="2.7.11.1"/>
    </reaction>
</comment>
<gene>
    <name evidence="25" type="ORF">CASFOL_006208</name>
</gene>
<evidence type="ECO:0000256" key="6">
    <source>
        <dbReference type="ARBA" id="ARBA00022553"/>
    </source>
</evidence>
<evidence type="ECO:0000256" key="1">
    <source>
        <dbReference type="ARBA" id="ARBA00004162"/>
    </source>
</evidence>
<keyword evidence="8" id="KW-0808">Transferase</keyword>
<keyword evidence="5" id="KW-0723">Serine/threonine-protein kinase</keyword>
<dbReference type="SMART" id="SM00220">
    <property type="entry name" value="S_TKc"/>
    <property type="match status" value="1"/>
</dbReference>
<dbReference type="InterPro" id="IPR032675">
    <property type="entry name" value="LRR_dom_sf"/>
</dbReference>
<dbReference type="InterPro" id="IPR003591">
    <property type="entry name" value="Leu-rich_rpt_typical-subtyp"/>
</dbReference>
<dbReference type="PROSITE" id="PS50011">
    <property type="entry name" value="PROTEIN_KINASE_DOM"/>
    <property type="match status" value="1"/>
</dbReference>
<evidence type="ECO:0000256" key="19">
    <source>
        <dbReference type="ARBA" id="ARBA00047899"/>
    </source>
</evidence>
<dbReference type="EMBL" id="JAVIJP010000007">
    <property type="protein sequence ID" value="KAL3649805.1"/>
    <property type="molecule type" value="Genomic_DNA"/>
</dbReference>
<evidence type="ECO:0000256" key="18">
    <source>
        <dbReference type="ARBA" id="ARBA00023180"/>
    </source>
</evidence>
<dbReference type="GO" id="GO:0006952">
    <property type="term" value="P:defense response"/>
    <property type="evidence" value="ECO:0007669"/>
    <property type="project" value="UniProtKB-ARBA"/>
</dbReference>
<keyword evidence="9 22" id="KW-0812">Transmembrane</keyword>
<evidence type="ECO:0000256" key="7">
    <source>
        <dbReference type="ARBA" id="ARBA00022614"/>
    </source>
</evidence>
<dbReference type="Gene3D" id="3.30.200.20">
    <property type="entry name" value="Phosphorylase Kinase, domain 1"/>
    <property type="match status" value="1"/>
</dbReference>
<keyword evidence="13" id="KW-0418">Kinase</keyword>
<evidence type="ECO:0000256" key="11">
    <source>
        <dbReference type="ARBA" id="ARBA00022737"/>
    </source>
</evidence>
<evidence type="ECO:0000256" key="17">
    <source>
        <dbReference type="ARBA" id="ARBA00023170"/>
    </source>
</evidence>
<keyword evidence="10 23" id="KW-0732">Signal</keyword>
<evidence type="ECO:0000256" key="10">
    <source>
        <dbReference type="ARBA" id="ARBA00022729"/>
    </source>
</evidence>
<dbReference type="PANTHER" id="PTHR48005">
    <property type="entry name" value="LEUCINE RICH REPEAT KINASE 2"/>
    <property type="match status" value="1"/>
</dbReference>
<evidence type="ECO:0000256" key="4">
    <source>
        <dbReference type="ARBA" id="ARBA00022475"/>
    </source>
</evidence>
<dbReference type="Gene3D" id="3.80.10.10">
    <property type="entry name" value="Ribonuclease Inhibitor"/>
    <property type="match status" value="5"/>
</dbReference>
<evidence type="ECO:0000256" key="13">
    <source>
        <dbReference type="ARBA" id="ARBA00022777"/>
    </source>
</evidence>
<comment type="caution">
    <text evidence="25">The sequence shown here is derived from an EMBL/GenBank/DDBJ whole genome shotgun (WGS) entry which is preliminary data.</text>
</comment>
<feature type="domain" description="Protein kinase" evidence="24">
    <location>
        <begin position="832"/>
        <end position="1113"/>
    </location>
</feature>
<evidence type="ECO:0000256" key="14">
    <source>
        <dbReference type="ARBA" id="ARBA00022840"/>
    </source>
</evidence>
<evidence type="ECO:0000259" key="24">
    <source>
        <dbReference type="PROSITE" id="PS50011"/>
    </source>
</evidence>
<reference evidence="26" key="1">
    <citation type="journal article" date="2024" name="IScience">
        <title>Strigolactones Initiate the Formation of Haustorium-like Structures in Castilleja.</title>
        <authorList>
            <person name="Buerger M."/>
            <person name="Peterson D."/>
            <person name="Chory J."/>
        </authorList>
    </citation>
    <scope>NUCLEOTIDE SEQUENCE [LARGE SCALE GENOMIC DNA]</scope>
</reference>
<dbReference type="FunFam" id="3.80.10.10:FF:000383">
    <property type="entry name" value="Leucine-rich repeat receptor protein kinase EMS1"/>
    <property type="match status" value="1"/>
</dbReference>
<dbReference type="InterPro" id="IPR008271">
    <property type="entry name" value="Ser/Thr_kinase_AS"/>
</dbReference>
<evidence type="ECO:0000256" key="15">
    <source>
        <dbReference type="ARBA" id="ARBA00022989"/>
    </source>
</evidence>
<keyword evidence="7" id="KW-0433">Leucine-rich repeat</keyword>
<dbReference type="PRINTS" id="PR00019">
    <property type="entry name" value="LEURICHRPT"/>
</dbReference>
<dbReference type="FunFam" id="3.80.10.10:FF:000129">
    <property type="entry name" value="Leucine-rich repeat receptor-like kinase"/>
    <property type="match status" value="1"/>
</dbReference>
<dbReference type="Pfam" id="PF23598">
    <property type="entry name" value="LRR_14"/>
    <property type="match status" value="1"/>
</dbReference>
<dbReference type="SUPFAM" id="SSF56112">
    <property type="entry name" value="Protein kinase-like (PK-like)"/>
    <property type="match status" value="1"/>
</dbReference>
<dbReference type="GO" id="GO:0005524">
    <property type="term" value="F:ATP binding"/>
    <property type="evidence" value="ECO:0007669"/>
    <property type="project" value="UniProtKB-UniRule"/>
</dbReference>
<dbReference type="Proteomes" id="UP001632038">
    <property type="component" value="Unassembled WGS sequence"/>
</dbReference>
<keyword evidence="15 22" id="KW-1133">Transmembrane helix</keyword>
<dbReference type="GO" id="GO:0004674">
    <property type="term" value="F:protein serine/threonine kinase activity"/>
    <property type="evidence" value="ECO:0007669"/>
    <property type="project" value="UniProtKB-KW"/>
</dbReference>
<keyword evidence="18" id="KW-0325">Glycoprotein</keyword>
<keyword evidence="6" id="KW-0597">Phosphoprotein</keyword>
<feature type="chain" id="PRO_5044823750" description="non-specific serine/threonine protein kinase" evidence="23">
    <location>
        <begin position="25"/>
        <end position="1124"/>
    </location>
</feature>
<keyword evidence="16 22" id="KW-0472">Membrane</keyword>
<feature type="transmembrane region" description="Helical" evidence="22">
    <location>
        <begin position="771"/>
        <end position="793"/>
    </location>
</feature>
<protein>
    <recommendedName>
        <fullName evidence="3">non-specific serine/threonine protein kinase</fullName>
        <ecNumber evidence="3">2.7.11.1</ecNumber>
    </recommendedName>
</protein>
<evidence type="ECO:0000256" key="21">
    <source>
        <dbReference type="PROSITE-ProRule" id="PRU10141"/>
    </source>
</evidence>
<evidence type="ECO:0000256" key="2">
    <source>
        <dbReference type="ARBA" id="ARBA00008684"/>
    </source>
</evidence>
<dbReference type="EC" id="2.7.11.1" evidence="3"/>
<dbReference type="FunFam" id="3.30.200.20:FF:000661">
    <property type="entry name" value="Serine-threonine protein kinase plant-type"/>
    <property type="match status" value="1"/>
</dbReference>
<feature type="binding site" evidence="21">
    <location>
        <position position="860"/>
    </location>
    <ligand>
        <name>ATP</name>
        <dbReference type="ChEBI" id="CHEBI:30616"/>
    </ligand>
</feature>
<dbReference type="AlphaFoldDB" id="A0ABD3E5N4"/>
<evidence type="ECO:0000256" key="12">
    <source>
        <dbReference type="ARBA" id="ARBA00022741"/>
    </source>
</evidence>